<evidence type="ECO:0000256" key="1">
    <source>
        <dbReference type="SAM" id="Coils"/>
    </source>
</evidence>
<feature type="transmembrane region" description="Helical" evidence="2">
    <location>
        <begin position="305"/>
        <end position="328"/>
    </location>
</feature>
<feature type="chain" id="PRO_5041404147" evidence="3">
    <location>
        <begin position="26"/>
        <end position="336"/>
    </location>
</feature>
<dbReference type="AlphaFoldDB" id="A0AA45WPR9"/>
<reference evidence="4" key="1">
    <citation type="submission" date="2017-05" db="EMBL/GenBank/DDBJ databases">
        <authorList>
            <person name="Varghese N."/>
            <person name="Submissions S."/>
        </authorList>
    </citation>
    <scope>NUCLEOTIDE SEQUENCE</scope>
    <source>
        <strain evidence="4">DSM 45262</strain>
    </source>
</reference>
<dbReference type="EMBL" id="FXTU01000003">
    <property type="protein sequence ID" value="SMP21013.1"/>
    <property type="molecule type" value="Genomic_DNA"/>
</dbReference>
<evidence type="ECO:0000256" key="3">
    <source>
        <dbReference type="SAM" id="SignalP"/>
    </source>
</evidence>
<keyword evidence="2" id="KW-0812">Transmembrane</keyword>
<gene>
    <name evidence="4" type="ORF">SAMN06265361_103461</name>
</gene>
<feature type="coiled-coil region" evidence="1">
    <location>
        <begin position="37"/>
        <end position="67"/>
    </location>
</feature>
<evidence type="ECO:0000313" key="4">
    <source>
        <dbReference type="EMBL" id="SMP21013.1"/>
    </source>
</evidence>
<proteinExistence type="predicted"/>
<evidence type="ECO:0000256" key="2">
    <source>
        <dbReference type="SAM" id="Phobius"/>
    </source>
</evidence>
<keyword evidence="3" id="KW-0732">Signal</keyword>
<dbReference type="Proteomes" id="UP001157946">
    <property type="component" value="Unassembled WGS sequence"/>
</dbReference>
<keyword evidence="2" id="KW-1133">Transmembrane helix</keyword>
<sequence length="336" mass="39806">MKGRCWLFIYICLYILLSLPSLAYAEDAKQVEKAPTLEGLNSRIEDLEGHRELLKDLGEEVKNYRDHIQAEMTRFQETMQSERDSFFTMFQFLVGAQTVLLAIGGYIVFYYIGQTKMDLRKQMELELDQTKKELNKEFQQQLRAEKQMIDLAIQDYHNQLQQVRLQMEKQYKDTLEQVARETEQDYVALKKNIENEKTFTSSRIWVMGPEAEIKKMETEEVDLIRRRGIQHVQVKLFDRDQLQQALENNEFDILIYRYIMSADGSSDQDLITIAKMLMEKNDEIPFIVYGEEKIKKETLNTLNKYRYLSISNFRLTLIGNIFALAYAFNKQNRNRS</sequence>
<feature type="coiled-coil region" evidence="1">
    <location>
        <begin position="120"/>
        <end position="192"/>
    </location>
</feature>
<name>A0AA45WPR9_9BACL</name>
<feature type="signal peptide" evidence="3">
    <location>
        <begin position="1"/>
        <end position="25"/>
    </location>
</feature>
<evidence type="ECO:0000313" key="5">
    <source>
        <dbReference type="Proteomes" id="UP001157946"/>
    </source>
</evidence>
<keyword evidence="2" id="KW-0472">Membrane</keyword>
<keyword evidence="5" id="KW-1185">Reference proteome</keyword>
<feature type="transmembrane region" description="Helical" evidence="2">
    <location>
        <begin position="89"/>
        <end position="113"/>
    </location>
</feature>
<keyword evidence="1" id="KW-0175">Coiled coil</keyword>
<protein>
    <submittedName>
        <fullName evidence="4">Uncharacterized protein</fullName>
    </submittedName>
</protein>
<organism evidence="4 5">
    <name type="scientific">Laceyella tengchongensis</name>
    <dbReference type="NCBI Taxonomy" id="574699"/>
    <lineage>
        <taxon>Bacteria</taxon>
        <taxon>Bacillati</taxon>
        <taxon>Bacillota</taxon>
        <taxon>Bacilli</taxon>
        <taxon>Bacillales</taxon>
        <taxon>Thermoactinomycetaceae</taxon>
        <taxon>Laceyella</taxon>
    </lineage>
</organism>
<accession>A0AA45WPR9</accession>
<dbReference type="RefSeq" id="WP_284724300.1">
    <property type="nucleotide sequence ID" value="NZ_FXTU01000003.1"/>
</dbReference>
<comment type="caution">
    <text evidence="4">The sequence shown here is derived from an EMBL/GenBank/DDBJ whole genome shotgun (WGS) entry which is preliminary data.</text>
</comment>